<dbReference type="InterPro" id="IPR011989">
    <property type="entry name" value="ARM-like"/>
</dbReference>
<sequence>HHAQVRKCAAELLLALVERIGVTKLADTPRAERTAHVAGKLAQDCHQDTRHYGQEMVKLLLKHQKFKTLLEQSLSTRDLLTRIKKKGMENQKGERPSVKEPVKKRNDDLKKPQATLSSTKRVKSTSDGRLLDRAKAQAMVPPAVEEMELLQRLYNLLEAKGFQTRMEGVALLQDLCKSSPQLISTNIVQIFDYFVLRICDSHKKVKQKALDVLAEITGILKDALNPVIIGLVEGITKSLNSKDPRVRATAVKALEESIAHL</sequence>
<feature type="region of interest" description="Disordered" evidence="1">
    <location>
        <begin position="84"/>
        <end position="128"/>
    </location>
</feature>
<dbReference type="GO" id="GO:0008017">
    <property type="term" value="F:microtubule binding"/>
    <property type="evidence" value="ECO:0007669"/>
    <property type="project" value="TreeGrafter"/>
</dbReference>
<dbReference type="GO" id="GO:0000226">
    <property type="term" value="P:microtubule cytoskeleton organization"/>
    <property type="evidence" value="ECO:0007669"/>
    <property type="project" value="TreeGrafter"/>
</dbReference>
<feature type="non-terminal residue" evidence="2">
    <location>
        <position position="261"/>
    </location>
</feature>
<dbReference type="EMBL" id="QUSF01003171">
    <property type="protein sequence ID" value="RLV63307.1"/>
    <property type="molecule type" value="Genomic_DNA"/>
</dbReference>
<evidence type="ECO:0008006" key="4">
    <source>
        <dbReference type="Google" id="ProtNLM"/>
    </source>
</evidence>
<proteinExistence type="predicted"/>
<dbReference type="InterPro" id="IPR016024">
    <property type="entry name" value="ARM-type_fold"/>
</dbReference>
<evidence type="ECO:0000313" key="2">
    <source>
        <dbReference type="EMBL" id="RLV63307.1"/>
    </source>
</evidence>
<dbReference type="Gene3D" id="1.25.10.10">
    <property type="entry name" value="Leucine-rich Repeat Variant"/>
    <property type="match status" value="1"/>
</dbReference>
<dbReference type="PANTHER" id="PTHR21567">
    <property type="entry name" value="CLASP"/>
    <property type="match status" value="1"/>
</dbReference>
<evidence type="ECO:0000256" key="1">
    <source>
        <dbReference type="SAM" id="MobiDB-lite"/>
    </source>
</evidence>
<name>A0A3L8Q7J8_CHLGU</name>
<reference evidence="2 3" key="1">
    <citation type="journal article" date="2018" name="Proc. R. Soc. B">
        <title>A non-coding region near Follistatin controls head colour polymorphism in the Gouldian finch.</title>
        <authorList>
            <person name="Toomey M.B."/>
            <person name="Marques C.I."/>
            <person name="Andrade P."/>
            <person name="Araujo P.M."/>
            <person name="Sabatino S."/>
            <person name="Gazda M.A."/>
            <person name="Afonso S."/>
            <person name="Lopes R.J."/>
            <person name="Corbo J.C."/>
            <person name="Carneiro M."/>
        </authorList>
    </citation>
    <scope>NUCLEOTIDE SEQUENCE [LARGE SCALE GENOMIC DNA]</scope>
    <source>
        <strain evidence="2">Red01</strain>
        <tissue evidence="2">Muscle</tissue>
    </source>
</reference>
<dbReference type="SUPFAM" id="SSF48371">
    <property type="entry name" value="ARM repeat"/>
    <property type="match status" value="1"/>
</dbReference>
<gene>
    <name evidence="2" type="ORF">DV515_00018404</name>
</gene>
<feature type="compositionally biased region" description="Basic and acidic residues" evidence="1">
    <location>
        <begin position="86"/>
        <end position="111"/>
    </location>
</feature>
<comment type="caution">
    <text evidence="2">The sequence shown here is derived from an EMBL/GenBank/DDBJ whole genome shotgun (WGS) entry which is preliminary data.</text>
</comment>
<dbReference type="PANTHER" id="PTHR21567:SF42">
    <property type="entry name" value="TOG ARRAY REGULATOR OF AXONEMAL MICROTUBULES PROTEIN 2"/>
    <property type="match status" value="1"/>
</dbReference>
<dbReference type="GO" id="GO:0005881">
    <property type="term" value="C:cytoplasmic microtubule"/>
    <property type="evidence" value="ECO:0007669"/>
    <property type="project" value="TreeGrafter"/>
</dbReference>
<organism evidence="2 3">
    <name type="scientific">Chloebia gouldiae</name>
    <name type="common">Gouldian finch</name>
    <name type="synonym">Erythrura gouldiae</name>
    <dbReference type="NCBI Taxonomy" id="44316"/>
    <lineage>
        <taxon>Eukaryota</taxon>
        <taxon>Metazoa</taxon>
        <taxon>Chordata</taxon>
        <taxon>Craniata</taxon>
        <taxon>Vertebrata</taxon>
        <taxon>Euteleostomi</taxon>
        <taxon>Archelosauria</taxon>
        <taxon>Archosauria</taxon>
        <taxon>Dinosauria</taxon>
        <taxon>Saurischia</taxon>
        <taxon>Theropoda</taxon>
        <taxon>Coelurosauria</taxon>
        <taxon>Aves</taxon>
        <taxon>Neognathae</taxon>
        <taxon>Neoaves</taxon>
        <taxon>Telluraves</taxon>
        <taxon>Australaves</taxon>
        <taxon>Passeriformes</taxon>
        <taxon>Passeroidea</taxon>
        <taxon>Passeridae</taxon>
        <taxon>Chloebia</taxon>
    </lineage>
</organism>
<protein>
    <recommendedName>
        <fullName evidence="4">TOG domain-containing protein</fullName>
    </recommendedName>
</protein>
<dbReference type="Proteomes" id="UP000276834">
    <property type="component" value="Unassembled WGS sequence"/>
</dbReference>
<feature type="non-terminal residue" evidence="2">
    <location>
        <position position="1"/>
    </location>
</feature>
<dbReference type="OrthoDB" id="63891at2759"/>
<keyword evidence="3" id="KW-1185">Reference proteome</keyword>
<accession>A0A3L8Q7J8</accession>
<dbReference type="AlphaFoldDB" id="A0A3L8Q7J8"/>
<dbReference type="GO" id="GO:0005929">
    <property type="term" value="C:cilium"/>
    <property type="evidence" value="ECO:0007669"/>
    <property type="project" value="TreeGrafter"/>
</dbReference>
<evidence type="ECO:0000313" key="3">
    <source>
        <dbReference type="Proteomes" id="UP000276834"/>
    </source>
</evidence>